<dbReference type="EMBL" id="CAAALY010046671">
    <property type="protein sequence ID" value="VEL20488.1"/>
    <property type="molecule type" value="Genomic_DNA"/>
</dbReference>
<comment type="caution">
    <text evidence="2">The sequence shown here is derived from an EMBL/GenBank/DDBJ whole genome shotgun (WGS) entry which is preliminary data.</text>
</comment>
<evidence type="ECO:0000313" key="3">
    <source>
        <dbReference type="Proteomes" id="UP000784294"/>
    </source>
</evidence>
<gene>
    <name evidence="2" type="ORF">PXEA_LOCUS13928</name>
</gene>
<proteinExistence type="predicted"/>
<feature type="region of interest" description="Disordered" evidence="1">
    <location>
        <begin position="267"/>
        <end position="286"/>
    </location>
</feature>
<protein>
    <submittedName>
        <fullName evidence="2">Uncharacterized protein</fullName>
    </submittedName>
</protein>
<reference evidence="2" key="1">
    <citation type="submission" date="2018-11" db="EMBL/GenBank/DDBJ databases">
        <authorList>
            <consortium name="Pathogen Informatics"/>
        </authorList>
    </citation>
    <scope>NUCLEOTIDE SEQUENCE</scope>
</reference>
<accession>A0A3S5AMT5</accession>
<keyword evidence="3" id="KW-1185">Reference proteome</keyword>
<evidence type="ECO:0000256" key="1">
    <source>
        <dbReference type="SAM" id="MobiDB-lite"/>
    </source>
</evidence>
<dbReference type="AlphaFoldDB" id="A0A3S5AMT5"/>
<evidence type="ECO:0000313" key="2">
    <source>
        <dbReference type="EMBL" id="VEL20488.1"/>
    </source>
</evidence>
<name>A0A3S5AMT5_9PLAT</name>
<dbReference type="Proteomes" id="UP000784294">
    <property type="component" value="Unassembled WGS sequence"/>
</dbReference>
<sequence>MIQDSKQMTSKGLHFPLPLFVSASSDDSLNSTSLSSSSPFNIKTLSTPVVINVFHPFSASMTSKCSQEGYSEGAKDSEALEKLPSAHFHALRIELSARLCHDLASVPFPLDRDFPQSDSFRPRLTSKPAKGFEQTEGISRPILLVETMSLAFNALKRKKPRLAALLRTRMYHSRLDSLGIDDMLSQAANALDVCCCPKEAELLDPEADFSLNFATHHNDVYSLFDCLRRGRRNSARLSRQTRRTATLEQLAMDRGYDNTRLPRAQPLEGGFSGCAKTQTAPPEVRS</sequence>
<organism evidence="2 3">
    <name type="scientific">Protopolystoma xenopodis</name>
    <dbReference type="NCBI Taxonomy" id="117903"/>
    <lineage>
        <taxon>Eukaryota</taxon>
        <taxon>Metazoa</taxon>
        <taxon>Spiralia</taxon>
        <taxon>Lophotrochozoa</taxon>
        <taxon>Platyhelminthes</taxon>
        <taxon>Monogenea</taxon>
        <taxon>Polyopisthocotylea</taxon>
        <taxon>Polystomatidea</taxon>
        <taxon>Polystomatidae</taxon>
        <taxon>Protopolystoma</taxon>
    </lineage>
</organism>